<organism evidence="1 2">
    <name type="scientific">Lacipirellula limnantheis</name>
    <dbReference type="NCBI Taxonomy" id="2528024"/>
    <lineage>
        <taxon>Bacteria</taxon>
        <taxon>Pseudomonadati</taxon>
        <taxon>Planctomycetota</taxon>
        <taxon>Planctomycetia</taxon>
        <taxon>Pirellulales</taxon>
        <taxon>Lacipirellulaceae</taxon>
        <taxon>Lacipirellula</taxon>
    </lineage>
</organism>
<reference evidence="1 2" key="1">
    <citation type="submission" date="2019-02" db="EMBL/GenBank/DDBJ databases">
        <title>Deep-cultivation of Planctomycetes and their phenomic and genomic characterization uncovers novel biology.</title>
        <authorList>
            <person name="Wiegand S."/>
            <person name="Jogler M."/>
            <person name="Boedeker C."/>
            <person name="Pinto D."/>
            <person name="Vollmers J."/>
            <person name="Rivas-Marin E."/>
            <person name="Kohn T."/>
            <person name="Peeters S.H."/>
            <person name="Heuer A."/>
            <person name="Rast P."/>
            <person name="Oberbeckmann S."/>
            <person name="Bunk B."/>
            <person name="Jeske O."/>
            <person name="Meyerdierks A."/>
            <person name="Storesund J.E."/>
            <person name="Kallscheuer N."/>
            <person name="Luecker S."/>
            <person name="Lage O.M."/>
            <person name="Pohl T."/>
            <person name="Merkel B.J."/>
            <person name="Hornburger P."/>
            <person name="Mueller R.-W."/>
            <person name="Bruemmer F."/>
            <person name="Labrenz M."/>
            <person name="Spormann A.M."/>
            <person name="Op den Camp H."/>
            <person name="Overmann J."/>
            <person name="Amann R."/>
            <person name="Jetten M.S.M."/>
            <person name="Mascher T."/>
            <person name="Medema M.H."/>
            <person name="Devos D.P."/>
            <person name="Kaster A.-K."/>
            <person name="Ovreas L."/>
            <person name="Rohde M."/>
            <person name="Galperin M.Y."/>
            <person name="Jogler C."/>
        </authorList>
    </citation>
    <scope>NUCLEOTIDE SEQUENCE [LARGE SCALE GENOMIC DNA]</scope>
    <source>
        <strain evidence="1 2">I41</strain>
    </source>
</reference>
<dbReference type="KEGG" id="llh:I41_09150"/>
<evidence type="ECO:0000313" key="2">
    <source>
        <dbReference type="Proteomes" id="UP000317909"/>
    </source>
</evidence>
<keyword evidence="2" id="KW-1185">Reference proteome</keyword>
<sequence>MPQPEPIGVEPLPLEPAVLQDLYGLCRAIREHAHRVVQREVRKADLFAELAYGKLSDADFVRRLRSLNAAHESHLDEGVPDAGQLLQYLPPDRLRRANSQVAFGIDAAEDALAMTLKDRRQAGIWFNAFRALLGGWFLRLELLDDLASRIRSALDGTKANQPSSADTEKYLKILPRNSNVISCFHFVRAFKNCGKSQNQLIEEFAKRQDASPVALLRGMNRYGERLRDAGFSL</sequence>
<dbReference type="AlphaFoldDB" id="A0A517TTQ1"/>
<accession>A0A517TTQ1</accession>
<evidence type="ECO:0000313" key="1">
    <source>
        <dbReference type="EMBL" id="QDT71755.1"/>
    </source>
</evidence>
<name>A0A517TTQ1_9BACT</name>
<dbReference type="EMBL" id="CP036339">
    <property type="protein sequence ID" value="QDT71755.1"/>
    <property type="molecule type" value="Genomic_DNA"/>
</dbReference>
<dbReference type="RefSeq" id="WP_145431271.1">
    <property type="nucleotide sequence ID" value="NZ_CP036339.1"/>
</dbReference>
<dbReference type="Proteomes" id="UP000317909">
    <property type="component" value="Chromosome"/>
</dbReference>
<protein>
    <submittedName>
        <fullName evidence="1">Uncharacterized protein</fullName>
    </submittedName>
</protein>
<gene>
    <name evidence="1" type="ORF">I41_09150</name>
</gene>
<proteinExistence type="predicted"/>